<dbReference type="Proteomes" id="UP001224359">
    <property type="component" value="Unassembled WGS sequence"/>
</dbReference>
<dbReference type="Pfam" id="PF10776">
    <property type="entry name" value="DUF2600"/>
    <property type="match status" value="1"/>
</dbReference>
<proteinExistence type="predicted"/>
<dbReference type="EC" id="4.2.3.130" evidence="1"/>
<organism evidence="1 2">
    <name type="scientific">Alkalibacillus salilacus</name>
    <dbReference type="NCBI Taxonomy" id="284582"/>
    <lineage>
        <taxon>Bacteria</taxon>
        <taxon>Bacillati</taxon>
        <taxon>Bacillota</taxon>
        <taxon>Bacilli</taxon>
        <taxon>Bacillales</taxon>
        <taxon>Bacillaceae</taxon>
        <taxon>Alkalibacillus</taxon>
    </lineage>
</organism>
<protein>
    <submittedName>
        <fullName evidence="1">Tetraprenyl-beta-curcumene synthase</fullName>
        <ecNumber evidence="1">4.2.3.130</ecNumber>
    </submittedName>
</protein>
<dbReference type="RefSeq" id="WP_306978490.1">
    <property type="nucleotide sequence ID" value="NZ_JAUSTQ010000023.1"/>
</dbReference>
<evidence type="ECO:0000313" key="1">
    <source>
        <dbReference type="EMBL" id="MDQ0160909.1"/>
    </source>
</evidence>
<name>A0ABT9VJ16_9BACI</name>
<dbReference type="GO" id="GO:0016829">
    <property type="term" value="F:lyase activity"/>
    <property type="evidence" value="ECO:0007669"/>
    <property type="project" value="UniProtKB-KW"/>
</dbReference>
<keyword evidence="1" id="KW-0456">Lyase</keyword>
<comment type="caution">
    <text evidence="1">The sequence shown here is derived from an EMBL/GenBank/DDBJ whole genome shotgun (WGS) entry which is preliminary data.</text>
</comment>
<gene>
    <name evidence="1" type="ORF">J2S77_002916</name>
</gene>
<keyword evidence="2" id="KW-1185">Reference proteome</keyword>
<reference evidence="1 2" key="1">
    <citation type="submission" date="2023-07" db="EMBL/GenBank/DDBJ databases">
        <title>Genomic Encyclopedia of Type Strains, Phase IV (KMG-IV): sequencing the most valuable type-strain genomes for metagenomic binning, comparative biology and taxonomic classification.</title>
        <authorList>
            <person name="Goeker M."/>
        </authorList>
    </citation>
    <scope>NUCLEOTIDE SEQUENCE [LARGE SCALE GENOMIC DNA]</scope>
    <source>
        <strain evidence="1 2">DSM 16460</strain>
    </source>
</reference>
<evidence type="ECO:0000313" key="2">
    <source>
        <dbReference type="Proteomes" id="UP001224359"/>
    </source>
</evidence>
<sequence length="356" mass="41714">MKTPTSLWQVLKVSYRNLFPEVNRQLAYWRKKAENIPNEELKTQALASIEAKTFHCEGGSIYASLAGDSWREAVRFIVAYQTISDYLDNLCDRSLSLDPQDFRQLHEAQLDAIRLNSDYDLKNYYQYREDQDDAGYLKDLVAECQAVITQINNYEMIQADIERLASLYVDLQVHKHVRHEERVTRLAMWYENENDDPDLKWYEFSAATGSTLGVFCIVSYGLAGQNRAHMMKEALFPSLQGLHILLDYLIDQREDELEGDLNFVWYYQDEHDRNNRLKQFIQNAKQDLQGIPDQTFHQLIVDGLVGLYLSDYKMLETKEQKEVAKSLLSEAGWRAKVVYFNGRAYRRFKKLRIINS</sequence>
<dbReference type="InterPro" id="IPR019712">
    <property type="entry name" value="YtpB-like"/>
</dbReference>
<accession>A0ABT9VJ16</accession>
<dbReference type="EMBL" id="JAUSTQ010000023">
    <property type="protein sequence ID" value="MDQ0160909.1"/>
    <property type="molecule type" value="Genomic_DNA"/>
</dbReference>